<dbReference type="Proteomes" id="UP000823910">
    <property type="component" value="Unassembled WGS sequence"/>
</dbReference>
<proteinExistence type="predicted"/>
<dbReference type="GO" id="GO:0004540">
    <property type="term" value="F:RNA nuclease activity"/>
    <property type="evidence" value="ECO:0007669"/>
    <property type="project" value="InterPro"/>
</dbReference>
<protein>
    <submittedName>
        <fullName evidence="3">NYN domain-containing protein</fullName>
    </submittedName>
</protein>
<dbReference type="InterPro" id="IPR021139">
    <property type="entry name" value="NYN"/>
</dbReference>
<dbReference type="InterPro" id="IPR025605">
    <property type="entry name" value="OST-HTH/LOTUS_dom"/>
</dbReference>
<sequence>MEQNERRFAVLIDADNVSPKYIKYILDEVSDIGIATYKRIYGDWTDNEKRGWKNVLLDWSVNPIQQYSYTTGKNSTDSAMIIDAMDILYSGNVDGFCLVSSDSDFTKLAQRLREAGMFVMGIGEQKTPKPFRAACDTFKLLEIISSEDSEEPAPSSKGRASSPASREEVASIDEIQKTITSTDEIQKAITKLLIENNSQNQPIILAKVGNFLTKRFSDFDVRNYGYSKLSTFLESLNNSDFQVVKLHGGYFVQEKSTGISKAEIEKAITRIIRENNGHVDNLSIIHDELKKIYPSFDMKQYGFSRLSSFIRSFGTFKIKDNMVQLRQPCEGKG</sequence>
<dbReference type="Pfam" id="PF01936">
    <property type="entry name" value="NYN"/>
    <property type="match status" value="1"/>
</dbReference>
<feature type="domain" description="HTH OST-type" evidence="2">
    <location>
        <begin position="260"/>
        <end position="333"/>
    </location>
</feature>
<evidence type="ECO:0000259" key="2">
    <source>
        <dbReference type="PROSITE" id="PS51644"/>
    </source>
</evidence>
<evidence type="ECO:0000256" key="1">
    <source>
        <dbReference type="SAM" id="MobiDB-lite"/>
    </source>
</evidence>
<feature type="region of interest" description="Disordered" evidence="1">
    <location>
        <begin position="147"/>
        <end position="168"/>
    </location>
</feature>
<dbReference type="CDD" id="cd10146">
    <property type="entry name" value="LabA_like_C"/>
    <property type="match status" value="2"/>
</dbReference>
<dbReference type="AlphaFoldDB" id="A0A9D2SG39"/>
<evidence type="ECO:0000313" key="3">
    <source>
        <dbReference type="EMBL" id="HJC04925.1"/>
    </source>
</evidence>
<comment type="caution">
    <text evidence="3">The sequence shown here is derived from an EMBL/GenBank/DDBJ whole genome shotgun (WGS) entry which is preliminary data.</text>
</comment>
<evidence type="ECO:0000313" key="4">
    <source>
        <dbReference type="Proteomes" id="UP000823910"/>
    </source>
</evidence>
<dbReference type="Gene3D" id="3.30.420.610">
    <property type="entry name" value="LOTUS domain-like"/>
    <property type="match status" value="2"/>
</dbReference>
<dbReference type="PANTHER" id="PTHR35811">
    <property type="entry name" value="SLR1870 PROTEIN"/>
    <property type="match status" value="1"/>
</dbReference>
<gene>
    <name evidence="3" type="ORF">H9704_02015</name>
</gene>
<feature type="domain" description="HTH OST-type" evidence="2">
    <location>
        <begin position="181"/>
        <end position="256"/>
    </location>
</feature>
<dbReference type="CDD" id="cd11297">
    <property type="entry name" value="PIN_LabA-like_N_1"/>
    <property type="match status" value="1"/>
</dbReference>
<accession>A0A9D2SG39</accession>
<name>A0A9D2SG39_9FIRM</name>
<dbReference type="InterPro" id="IPR041966">
    <property type="entry name" value="LOTUS-like"/>
</dbReference>
<organism evidence="3 4">
    <name type="scientific">Candidatus Enterocloster excrementipullorum</name>
    <dbReference type="NCBI Taxonomy" id="2838559"/>
    <lineage>
        <taxon>Bacteria</taxon>
        <taxon>Bacillati</taxon>
        <taxon>Bacillota</taxon>
        <taxon>Clostridia</taxon>
        <taxon>Lachnospirales</taxon>
        <taxon>Lachnospiraceae</taxon>
        <taxon>Enterocloster</taxon>
    </lineage>
</organism>
<dbReference type="Gene3D" id="3.40.50.1010">
    <property type="entry name" value="5'-nuclease"/>
    <property type="match status" value="1"/>
</dbReference>
<dbReference type="PANTHER" id="PTHR35811:SF1">
    <property type="entry name" value="HTH OST-TYPE DOMAIN-CONTAINING PROTEIN"/>
    <property type="match status" value="1"/>
</dbReference>
<dbReference type="PROSITE" id="PS51644">
    <property type="entry name" value="HTH_OST"/>
    <property type="match status" value="2"/>
</dbReference>
<dbReference type="EMBL" id="DWWT01000006">
    <property type="protein sequence ID" value="HJC04925.1"/>
    <property type="molecule type" value="Genomic_DNA"/>
</dbReference>
<reference evidence="3" key="1">
    <citation type="journal article" date="2021" name="PeerJ">
        <title>Extensive microbial diversity within the chicken gut microbiome revealed by metagenomics and culture.</title>
        <authorList>
            <person name="Gilroy R."/>
            <person name="Ravi A."/>
            <person name="Getino M."/>
            <person name="Pursley I."/>
            <person name="Horton D.L."/>
            <person name="Alikhan N.F."/>
            <person name="Baker D."/>
            <person name="Gharbi K."/>
            <person name="Hall N."/>
            <person name="Watson M."/>
            <person name="Adriaenssens E.M."/>
            <person name="Foster-Nyarko E."/>
            <person name="Jarju S."/>
            <person name="Secka A."/>
            <person name="Antonio M."/>
            <person name="Oren A."/>
            <person name="Chaudhuri R.R."/>
            <person name="La Ragione R."/>
            <person name="Hildebrand F."/>
            <person name="Pallen M.J."/>
        </authorList>
    </citation>
    <scope>NUCLEOTIDE SEQUENCE</scope>
    <source>
        <strain evidence="3">CHK180-15479</strain>
    </source>
</reference>
<dbReference type="Pfam" id="PF12872">
    <property type="entry name" value="OST-HTH"/>
    <property type="match status" value="2"/>
</dbReference>
<reference evidence="3" key="2">
    <citation type="submission" date="2021-04" db="EMBL/GenBank/DDBJ databases">
        <authorList>
            <person name="Gilroy R."/>
        </authorList>
    </citation>
    <scope>NUCLEOTIDE SEQUENCE</scope>
    <source>
        <strain evidence="3">CHK180-15479</strain>
    </source>
</reference>